<keyword evidence="2" id="KW-1185">Reference proteome</keyword>
<reference evidence="1 2" key="1">
    <citation type="submission" date="2023-07" db="EMBL/GenBank/DDBJ databases">
        <title>Sorghum-associated microbial communities from plants grown in Nebraska, USA.</title>
        <authorList>
            <person name="Schachtman D."/>
        </authorList>
    </citation>
    <scope>NUCLEOTIDE SEQUENCE [LARGE SCALE GENOMIC DNA]</scope>
    <source>
        <strain evidence="1 2">BE316</strain>
    </source>
</reference>
<sequence length="418" mass="46529">MKFTTVPESWDLLPPGWVSMGSGALAERPGRQQTQPTSTLVADLPMIGPESALQISTVYRCIWLISSLIASLPFFAYDEQGNGKRTLARTSRLYQLLRDSPNARMTPMEFWMAMLLNLLLRNRCYARLHRDERTGEVIAMWPMAADQVESFVLDDGSMAYAYRIGSDVAVLAEENVLHIKDLGNGTEGLSKLDLMRPTTAEVASAQSAANRLFSNGGKPTGVLMVDQVLKQDQRDAVRARFAEMQTGSFARLFVLEANMKYQQLSLTPEQQQLLETRQWGVEELCRWFGVPPVLAFHSNVTTWGSGVAEIVDGFHKLTIRPIVVNIEQAVRKRVMSAGQRARQVAEISLDALLRGNLKDRFDYYGKAVQNGLKTRNECRQLENDPPLPGGDVLTVQSNLLPIELLGQSPQPSIHINGA</sequence>
<organism evidence="1 2">
    <name type="scientific">Roseateles asaccharophilus</name>
    <dbReference type="NCBI Taxonomy" id="582607"/>
    <lineage>
        <taxon>Bacteria</taxon>
        <taxon>Pseudomonadati</taxon>
        <taxon>Pseudomonadota</taxon>
        <taxon>Betaproteobacteria</taxon>
        <taxon>Burkholderiales</taxon>
        <taxon>Sphaerotilaceae</taxon>
        <taxon>Roseateles</taxon>
    </lineage>
</organism>
<name>A0ABU2A3J8_9BURK</name>
<dbReference type="EMBL" id="JAVDXV010000001">
    <property type="protein sequence ID" value="MDR7331754.1"/>
    <property type="molecule type" value="Genomic_DNA"/>
</dbReference>
<dbReference type="NCBIfam" id="TIGR01537">
    <property type="entry name" value="portal_HK97"/>
    <property type="match status" value="1"/>
</dbReference>
<gene>
    <name evidence="1" type="ORF">J2X21_000866</name>
</gene>
<dbReference type="Proteomes" id="UP001180825">
    <property type="component" value="Unassembled WGS sequence"/>
</dbReference>
<dbReference type="Pfam" id="PF04860">
    <property type="entry name" value="Phage_portal"/>
    <property type="match status" value="1"/>
</dbReference>
<comment type="caution">
    <text evidence="1">The sequence shown here is derived from an EMBL/GenBank/DDBJ whole genome shotgun (WGS) entry which is preliminary data.</text>
</comment>
<accession>A0ABU2A3J8</accession>
<protein>
    <submittedName>
        <fullName evidence="1">HK97 family phage portal protein</fullName>
    </submittedName>
</protein>
<evidence type="ECO:0000313" key="2">
    <source>
        <dbReference type="Proteomes" id="UP001180825"/>
    </source>
</evidence>
<dbReference type="InterPro" id="IPR006944">
    <property type="entry name" value="Phage/GTA_portal"/>
</dbReference>
<proteinExistence type="predicted"/>
<evidence type="ECO:0000313" key="1">
    <source>
        <dbReference type="EMBL" id="MDR7331754.1"/>
    </source>
</evidence>
<dbReference type="InterPro" id="IPR006427">
    <property type="entry name" value="Portal_HK97"/>
</dbReference>
<dbReference type="RefSeq" id="WP_310325297.1">
    <property type="nucleotide sequence ID" value="NZ_JAVDXV010000001.1"/>
</dbReference>